<comment type="caution">
    <text evidence="1">The sequence shown here is derived from an EMBL/GenBank/DDBJ whole genome shotgun (WGS) entry which is preliminary data.</text>
</comment>
<organism evidence="1 2">
    <name type="scientific">Methylosinus sporium</name>
    <dbReference type="NCBI Taxonomy" id="428"/>
    <lineage>
        <taxon>Bacteria</taxon>
        <taxon>Pseudomonadati</taxon>
        <taxon>Pseudomonadota</taxon>
        <taxon>Alphaproteobacteria</taxon>
        <taxon>Hyphomicrobiales</taxon>
        <taxon>Methylocystaceae</taxon>
        <taxon>Methylosinus</taxon>
    </lineage>
</organism>
<sequence length="84" mass="9260">MNAKHRRTLEAIFARPVPSDLRWTDIESLLVALGAERSEGRGSRVRFLLGGAEAVFHRPHPQPETDKGAVTAVRRFLESAGAKP</sequence>
<protein>
    <submittedName>
        <fullName evidence="1">Type II toxin-antitoxin system HicA family toxin</fullName>
    </submittedName>
</protein>
<reference evidence="1 2" key="1">
    <citation type="submission" date="2019-07" db="EMBL/GenBank/DDBJ databases">
        <title>Ln-dependent methylotrophs.</title>
        <authorList>
            <person name="Tani A."/>
        </authorList>
    </citation>
    <scope>NUCLEOTIDE SEQUENCE [LARGE SCALE GENOMIC DNA]</scope>
    <source>
        <strain evidence="1 2">SM89A</strain>
    </source>
</reference>
<dbReference type="RefSeq" id="WP_142864056.1">
    <property type="nucleotide sequence ID" value="NZ_VJMF01000073.1"/>
</dbReference>
<dbReference type="EMBL" id="VJMF01000073">
    <property type="protein sequence ID" value="TRL30341.1"/>
    <property type="molecule type" value="Genomic_DNA"/>
</dbReference>
<gene>
    <name evidence="1" type="ORF">FM996_17370</name>
</gene>
<dbReference type="Pfam" id="PF07927">
    <property type="entry name" value="HicA_toxin"/>
    <property type="match status" value="1"/>
</dbReference>
<accession>A0A549SL49</accession>
<dbReference type="GO" id="GO:0003729">
    <property type="term" value="F:mRNA binding"/>
    <property type="evidence" value="ECO:0007669"/>
    <property type="project" value="InterPro"/>
</dbReference>
<name>A0A549SL49_METSR</name>
<dbReference type="AlphaFoldDB" id="A0A549SL49"/>
<dbReference type="Proteomes" id="UP000316781">
    <property type="component" value="Unassembled WGS sequence"/>
</dbReference>
<proteinExistence type="predicted"/>
<evidence type="ECO:0000313" key="1">
    <source>
        <dbReference type="EMBL" id="TRL30341.1"/>
    </source>
</evidence>
<evidence type="ECO:0000313" key="2">
    <source>
        <dbReference type="Proteomes" id="UP000316781"/>
    </source>
</evidence>
<dbReference type="InterPro" id="IPR012933">
    <property type="entry name" value="HicA_mRNA_interferase"/>
</dbReference>